<dbReference type="SUPFAM" id="SSF51197">
    <property type="entry name" value="Clavaminate synthase-like"/>
    <property type="match status" value="1"/>
</dbReference>
<dbReference type="InterPro" id="IPR010376">
    <property type="entry name" value="GBBH-like_N"/>
</dbReference>
<keyword evidence="4" id="KW-0479">Metal-binding</keyword>
<evidence type="ECO:0000256" key="5">
    <source>
        <dbReference type="ARBA" id="ARBA00022873"/>
    </source>
</evidence>
<dbReference type="PANTHER" id="PTHR10696">
    <property type="entry name" value="GAMMA-BUTYROBETAINE HYDROXYLASE-RELATED"/>
    <property type="match status" value="1"/>
</dbReference>
<dbReference type="InterPro" id="IPR003819">
    <property type="entry name" value="TauD/TfdA-like"/>
</dbReference>
<keyword evidence="8" id="KW-0408">Iron</keyword>
<keyword evidence="11" id="KW-1185">Reference proteome</keyword>
<dbReference type="Proteomes" id="UP000694888">
    <property type="component" value="Unplaced"/>
</dbReference>
<dbReference type="Gene3D" id="3.30.2020.30">
    <property type="match status" value="1"/>
</dbReference>
<dbReference type="PANTHER" id="PTHR10696:SF25">
    <property type="entry name" value="OXIDOREDUCTASE AIM17-RELATED"/>
    <property type="match status" value="1"/>
</dbReference>
<comment type="similarity">
    <text evidence="3">Belongs to the gamma-BBH/TMLD family.</text>
</comment>
<keyword evidence="5" id="KW-0124">Carnitine biosynthesis</keyword>
<evidence type="ECO:0000256" key="2">
    <source>
        <dbReference type="ARBA" id="ARBA00005022"/>
    </source>
</evidence>
<dbReference type="RefSeq" id="XP_035829333.1">
    <property type="nucleotide sequence ID" value="XM_035973440.1"/>
</dbReference>
<feature type="domain" description="TauD/TfdA-like" evidence="9">
    <location>
        <begin position="201"/>
        <end position="443"/>
    </location>
</feature>
<comment type="cofactor">
    <cofactor evidence="1">
        <name>Fe(2+)</name>
        <dbReference type="ChEBI" id="CHEBI:29033"/>
    </cofactor>
</comment>
<evidence type="ECO:0000259" key="9">
    <source>
        <dbReference type="Pfam" id="PF02668"/>
    </source>
</evidence>
<dbReference type="Gene3D" id="3.60.130.10">
    <property type="entry name" value="Clavaminate synthase-like"/>
    <property type="match status" value="1"/>
</dbReference>
<evidence type="ECO:0000256" key="3">
    <source>
        <dbReference type="ARBA" id="ARBA00008654"/>
    </source>
</evidence>
<proteinExistence type="inferred from homology"/>
<evidence type="ECO:0000313" key="13">
    <source>
        <dbReference type="RefSeq" id="XP_035829333.1"/>
    </source>
</evidence>
<evidence type="ECO:0000259" key="10">
    <source>
        <dbReference type="Pfam" id="PF06155"/>
    </source>
</evidence>
<evidence type="ECO:0000256" key="8">
    <source>
        <dbReference type="ARBA" id="ARBA00023004"/>
    </source>
</evidence>
<gene>
    <name evidence="12 13" type="primary">LOC101859751</name>
</gene>
<evidence type="ECO:0000256" key="1">
    <source>
        <dbReference type="ARBA" id="ARBA00001954"/>
    </source>
</evidence>
<name>A0ABM1W3U0_APLCA</name>
<feature type="domain" description="Gamma-butyrobetaine hydroxylase-like N-terminal" evidence="10">
    <location>
        <begin position="85"/>
        <end position="156"/>
    </location>
</feature>
<evidence type="ECO:0000256" key="6">
    <source>
        <dbReference type="ARBA" id="ARBA00022964"/>
    </source>
</evidence>
<evidence type="ECO:0000256" key="7">
    <source>
        <dbReference type="ARBA" id="ARBA00023002"/>
    </source>
</evidence>
<evidence type="ECO:0000313" key="11">
    <source>
        <dbReference type="Proteomes" id="UP000694888"/>
    </source>
</evidence>
<reference evidence="12 13" key="1">
    <citation type="submission" date="2025-05" db="UniProtKB">
        <authorList>
            <consortium name="RefSeq"/>
        </authorList>
    </citation>
    <scope>IDENTIFICATION</scope>
</reference>
<dbReference type="Pfam" id="PF02668">
    <property type="entry name" value="TauD"/>
    <property type="match status" value="1"/>
</dbReference>
<dbReference type="GeneID" id="101859751"/>
<dbReference type="InterPro" id="IPR038492">
    <property type="entry name" value="GBBH-like_N_sf"/>
</dbReference>
<accession>A0ABM1W3U0</accession>
<dbReference type="InterPro" id="IPR050411">
    <property type="entry name" value="AlphaKG_dependent_hydroxylases"/>
</dbReference>
<sequence length="475" mass="54633">MLRRVVQASLSQLKRQEFKAANSQSKLCRTLWGNRLIHTTCCRSKAGSVNPAESETGHLQGIRSRGFYLEDIYQHVKSTDVQDLQIQEDGKRLQITWDDGHVSRFHSIWLRHNCHCEVCLPHTSTVLVDFSKIDIDLRISSATMEGSEVIVLSWKADSGEAYHEGPILTKFLRYHCYSDAADNARRAARAMHFPKDKSIPEVDCAEIMESDEGLYKWLLALSNYGICLVKNTPTKRGTIAEVAERIAPIQHTIYGDVFDVESDPKPMNAAYTGIALDLHMDQIHYESPPGLQLLHCIEFDDVIQGGENFFVDLHEVAHKFKKEYPDLFYTLTRVPSTANTVDYNRDFPAHVRIQRPLITVNHKDEIVSVLWQPMLIAPLQVPEKDVEPFYKAYKQFYTMIHYHDAMYTNRLRPGDMISLNNRRVIHGRKGFTENGRRLLQGCYINISEFQSKVQIFHNKYGGGRWPTRCGSMDWQ</sequence>
<dbReference type="InterPro" id="IPR042098">
    <property type="entry name" value="TauD-like_sf"/>
</dbReference>
<evidence type="ECO:0000256" key="4">
    <source>
        <dbReference type="ARBA" id="ARBA00022723"/>
    </source>
</evidence>
<organism evidence="11 13">
    <name type="scientific">Aplysia californica</name>
    <name type="common">California sea hare</name>
    <dbReference type="NCBI Taxonomy" id="6500"/>
    <lineage>
        <taxon>Eukaryota</taxon>
        <taxon>Metazoa</taxon>
        <taxon>Spiralia</taxon>
        <taxon>Lophotrochozoa</taxon>
        <taxon>Mollusca</taxon>
        <taxon>Gastropoda</taxon>
        <taxon>Heterobranchia</taxon>
        <taxon>Euthyneura</taxon>
        <taxon>Tectipleura</taxon>
        <taxon>Aplysiida</taxon>
        <taxon>Aplysioidea</taxon>
        <taxon>Aplysiidae</taxon>
        <taxon>Aplysia</taxon>
    </lineage>
</organism>
<dbReference type="RefSeq" id="XP_005112349.2">
    <property type="nucleotide sequence ID" value="XM_005112292.3"/>
</dbReference>
<comment type="pathway">
    <text evidence="2">Amine and polyamine biosynthesis; carnitine biosynthesis.</text>
</comment>
<protein>
    <submittedName>
        <fullName evidence="12 13">Gamma-butyrobetaine dioxygenase</fullName>
    </submittedName>
</protein>
<keyword evidence="6 12" id="KW-0223">Dioxygenase</keyword>
<dbReference type="Pfam" id="PF06155">
    <property type="entry name" value="GBBH-like_N"/>
    <property type="match status" value="1"/>
</dbReference>
<evidence type="ECO:0000313" key="12">
    <source>
        <dbReference type="RefSeq" id="XP_005112349.2"/>
    </source>
</evidence>
<dbReference type="GO" id="GO:0051213">
    <property type="term" value="F:dioxygenase activity"/>
    <property type="evidence" value="ECO:0007669"/>
    <property type="project" value="UniProtKB-KW"/>
</dbReference>
<dbReference type="CDD" id="cd00250">
    <property type="entry name" value="CAS_like"/>
    <property type="match status" value="1"/>
</dbReference>
<keyword evidence="7" id="KW-0560">Oxidoreductase</keyword>